<keyword evidence="3" id="KW-1185">Reference proteome</keyword>
<name>A0A1X7KN60_9BACT</name>
<sequence>MIYQEIRNLKGLWYISSLAGITKPNNQKVLIYLRKLKDEYDFNNAPFYKSNLFNSQNIVGYDAVIQFPIQELLRLHIGMIFNNGVAVERTMQYKDHTYKFKFHGNYNRSIRLRDIIEANSWPFIDFLESKNGDSENTKLFRSQLYDTKFIYVKEDNFDYIKKDETDKFKPSFLLIPPLSLLKALFFSTPRMVEYQFNPSFSFNPDIVFDYQEEIFDNGQKEVSLITIENYKPYDFHVIANILSNPNVETMFKHCQNRLRDEYFKTNKEFYPISAYIPANVKSFALYGKKVQINDTWGLLAYDLSQLSIKFSYDFLNFASLISGEQGANKDDENLEKRKNYKRNPDEPGNNKNPTSDHDDSFPFEELSFNDSILGIPSGERMSKEKQKYKVETLIKEEKKKDITTTSKEGSNPDGPAAANVDNENKDDNIEREIINNLKLFFESMQLLENDFKISNRVVHQEADEVLNREYYKILNTIPLYGLDKKAKHFACFTKVNRNNWSGRRGVIIIEAESNGKIFYILEIEPRIREKSAEHFTTLVFSKNSEFIDDNQLLSLIKIVPTIEGKWRKNKATLDNLQFNYIICKHSKNRYKRIKKAGLELLSKTT</sequence>
<reference evidence="3" key="1">
    <citation type="submission" date="2017-04" db="EMBL/GenBank/DDBJ databases">
        <authorList>
            <person name="Varghese N."/>
            <person name="Submissions S."/>
        </authorList>
    </citation>
    <scope>NUCLEOTIDE SEQUENCE [LARGE SCALE GENOMIC DNA]</scope>
    <source>
        <strain evidence="3">DSM 4125</strain>
    </source>
</reference>
<evidence type="ECO:0000256" key="1">
    <source>
        <dbReference type="SAM" id="MobiDB-lite"/>
    </source>
</evidence>
<dbReference type="Proteomes" id="UP000193804">
    <property type="component" value="Unassembled WGS sequence"/>
</dbReference>
<organism evidence="2 3">
    <name type="scientific">Marivirga sericea</name>
    <dbReference type="NCBI Taxonomy" id="1028"/>
    <lineage>
        <taxon>Bacteria</taxon>
        <taxon>Pseudomonadati</taxon>
        <taxon>Bacteroidota</taxon>
        <taxon>Cytophagia</taxon>
        <taxon>Cytophagales</taxon>
        <taxon>Marivirgaceae</taxon>
        <taxon>Marivirga</taxon>
    </lineage>
</organism>
<evidence type="ECO:0008006" key="4">
    <source>
        <dbReference type="Google" id="ProtNLM"/>
    </source>
</evidence>
<evidence type="ECO:0000313" key="2">
    <source>
        <dbReference type="EMBL" id="SMG42623.1"/>
    </source>
</evidence>
<protein>
    <recommendedName>
        <fullName evidence="4">TnsE C-terminal domain-containing protein</fullName>
    </recommendedName>
</protein>
<accession>A0A1X7KN60</accession>
<dbReference type="AlphaFoldDB" id="A0A1X7KN60"/>
<proteinExistence type="predicted"/>
<feature type="region of interest" description="Disordered" evidence="1">
    <location>
        <begin position="400"/>
        <end position="424"/>
    </location>
</feature>
<feature type="region of interest" description="Disordered" evidence="1">
    <location>
        <begin position="327"/>
        <end position="361"/>
    </location>
</feature>
<feature type="compositionally biased region" description="Basic and acidic residues" evidence="1">
    <location>
        <begin position="327"/>
        <end position="345"/>
    </location>
</feature>
<dbReference type="EMBL" id="FXAW01000006">
    <property type="protein sequence ID" value="SMG42623.1"/>
    <property type="molecule type" value="Genomic_DNA"/>
</dbReference>
<evidence type="ECO:0000313" key="3">
    <source>
        <dbReference type="Proteomes" id="UP000193804"/>
    </source>
</evidence>
<gene>
    <name evidence="2" type="ORF">SAMN05661096_02908</name>
</gene>